<evidence type="ECO:0000259" key="2">
    <source>
        <dbReference type="Pfam" id="PF08327"/>
    </source>
</evidence>
<dbReference type="EMBL" id="JBHUMY010000023">
    <property type="protein sequence ID" value="MFD2662212.1"/>
    <property type="molecule type" value="Genomic_DNA"/>
</dbReference>
<organism evidence="3 4">
    <name type="scientific">Paenibacillus thailandensis</name>
    <dbReference type="NCBI Taxonomy" id="393250"/>
    <lineage>
        <taxon>Bacteria</taxon>
        <taxon>Bacillati</taxon>
        <taxon>Bacillota</taxon>
        <taxon>Bacilli</taxon>
        <taxon>Bacillales</taxon>
        <taxon>Paenibacillaceae</taxon>
        <taxon>Paenibacillus</taxon>
    </lineage>
</organism>
<dbReference type="InterPro" id="IPR013538">
    <property type="entry name" value="ASHA1/2-like_C"/>
</dbReference>
<accession>A0ABW5R0X6</accession>
<dbReference type="SUPFAM" id="SSF55961">
    <property type="entry name" value="Bet v1-like"/>
    <property type="match status" value="1"/>
</dbReference>
<reference evidence="4" key="1">
    <citation type="journal article" date="2019" name="Int. J. Syst. Evol. Microbiol.">
        <title>The Global Catalogue of Microorganisms (GCM) 10K type strain sequencing project: providing services to taxonomists for standard genome sequencing and annotation.</title>
        <authorList>
            <consortium name="The Broad Institute Genomics Platform"/>
            <consortium name="The Broad Institute Genome Sequencing Center for Infectious Disease"/>
            <person name="Wu L."/>
            <person name="Ma J."/>
        </authorList>
    </citation>
    <scope>NUCLEOTIDE SEQUENCE [LARGE SCALE GENOMIC DNA]</scope>
    <source>
        <strain evidence="4">TISTR 1827</strain>
    </source>
</reference>
<gene>
    <name evidence="3" type="ORF">ACFSW5_18300</name>
</gene>
<comment type="similarity">
    <text evidence="1">Belongs to the AHA1 family.</text>
</comment>
<evidence type="ECO:0000313" key="3">
    <source>
        <dbReference type="EMBL" id="MFD2662212.1"/>
    </source>
</evidence>
<dbReference type="Proteomes" id="UP001597493">
    <property type="component" value="Unassembled WGS sequence"/>
</dbReference>
<feature type="domain" description="Activator of Hsp90 ATPase homologue 1/2-like C-terminal" evidence="2">
    <location>
        <begin position="14"/>
        <end position="143"/>
    </location>
</feature>
<dbReference type="InterPro" id="IPR023393">
    <property type="entry name" value="START-like_dom_sf"/>
</dbReference>
<comment type="caution">
    <text evidence="3">The sequence shown here is derived from an EMBL/GenBank/DDBJ whole genome shotgun (WGS) entry which is preliminary data.</text>
</comment>
<dbReference type="CDD" id="cd07814">
    <property type="entry name" value="SRPBCC_CalC_Aha1-like"/>
    <property type="match status" value="1"/>
</dbReference>
<evidence type="ECO:0000313" key="4">
    <source>
        <dbReference type="Proteomes" id="UP001597493"/>
    </source>
</evidence>
<evidence type="ECO:0000256" key="1">
    <source>
        <dbReference type="ARBA" id="ARBA00006817"/>
    </source>
</evidence>
<keyword evidence="4" id="KW-1185">Reference proteome</keyword>
<dbReference type="RefSeq" id="WP_379276120.1">
    <property type="nucleotide sequence ID" value="NZ_JBHUGT010000023.1"/>
</dbReference>
<protein>
    <submittedName>
        <fullName evidence="3">SRPBCC domain-containing protein</fullName>
    </submittedName>
</protein>
<sequence>MNQRLIVHQEIEIDAPASNVWQVLVKPEFIKQWDDVPESFDEPELQLGSELVWHLEEDEFTQLTVTELVPFKRLRTSLYVSNWEPAEELGPDDIGYLYELTEREGRTALSITVGDFGKLADGERYYEATIGFAEEASAQIKRLAEGLSS</sequence>
<name>A0ABW5R0X6_9BACL</name>
<dbReference type="Pfam" id="PF08327">
    <property type="entry name" value="AHSA1"/>
    <property type="match status" value="1"/>
</dbReference>
<dbReference type="Gene3D" id="3.30.530.20">
    <property type="match status" value="1"/>
</dbReference>
<proteinExistence type="inferred from homology"/>